<keyword evidence="8 9" id="KW-0472">Membrane</keyword>
<comment type="similarity">
    <text evidence="2">Belongs to the oligopeptide OPT transporter family.</text>
</comment>
<reference evidence="11" key="1">
    <citation type="submission" date="2022-11" db="EMBL/GenBank/DDBJ databases">
        <authorList>
            <person name="Petersen C."/>
        </authorList>
    </citation>
    <scope>NUCLEOTIDE SEQUENCE</scope>
    <source>
        <strain evidence="11">IBT 20477</strain>
    </source>
</reference>
<dbReference type="Pfam" id="PF03169">
    <property type="entry name" value="OPT"/>
    <property type="match status" value="1"/>
</dbReference>
<evidence type="ECO:0000256" key="7">
    <source>
        <dbReference type="ARBA" id="ARBA00022989"/>
    </source>
</evidence>
<organism evidence="11 12">
    <name type="scientific">Penicillium cf. viridicatum</name>
    <dbReference type="NCBI Taxonomy" id="2972119"/>
    <lineage>
        <taxon>Eukaryota</taxon>
        <taxon>Fungi</taxon>
        <taxon>Dikarya</taxon>
        <taxon>Ascomycota</taxon>
        <taxon>Pezizomycotina</taxon>
        <taxon>Eurotiomycetes</taxon>
        <taxon>Eurotiomycetidae</taxon>
        <taxon>Eurotiales</taxon>
        <taxon>Aspergillaceae</taxon>
        <taxon>Penicillium</taxon>
    </lineage>
</organism>
<dbReference type="EMBL" id="JAPQKQ010000008">
    <property type="protein sequence ID" value="KAJ5186194.1"/>
    <property type="molecule type" value="Genomic_DNA"/>
</dbReference>
<reference evidence="11" key="2">
    <citation type="journal article" date="2023" name="IMA Fungus">
        <title>Comparative genomic study of the Penicillium genus elucidates a diverse pangenome and 15 lateral gene transfer events.</title>
        <authorList>
            <person name="Petersen C."/>
            <person name="Sorensen T."/>
            <person name="Nielsen M.R."/>
            <person name="Sondergaard T.E."/>
            <person name="Sorensen J.L."/>
            <person name="Fitzpatrick D.A."/>
            <person name="Frisvad J.C."/>
            <person name="Nielsen K.L."/>
        </authorList>
    </citation>
    <scope>NUCLEOTIDE SEQUENCE</scope>
    <source>
        <strain evidence="11">IBT 20477</strain>
    </source>
</reference>
<dbReference type="PANTHER" id="PTHR22601">
    <property type="entry name" value="ISP4 LIKE PROTEIN"/>
    <property type="match status" value="1"/>
</dbReference>
<feature type="transmembrane region" description="Helical" evidence="9">
    <location>
        <begin position="12"/>
        <end position="29"/>
    </location>
</feature>
<comment type="caution">
    <text evidence="11">The sequence shown here is derived from an EMBL/GenBank/DDBJ whole genome shotgun (WGS) entry which is preliminary data.</text>
</comment>
<dbReference type="OrthoDB" id="9986677at2759"/>
<evidence type="ECO:0000256" key="4">
    <source>
        <dbReference type="ARBA" id="ARBA00022692"/>
    </source>
</evidence>
<keyword evidence="3" id="KW-0813">Transport</keyword>
<dbReference type="GO" id="GO:0035673">
    <property type="term" value="F:oligopeptide transmembrane transporter activity"/>
    <property type="evidence" value="ECO:0007669"/>
    <property type="project" value="InterPro"/>
</dbReference>
<keyword evidence="12" id="KW-1185">Reference proteome</keyword>
<dbReference type="GO" id="GO:0016020">
    <property type="term" value="C:membrane"/>
    <property type="evidence" value="ECO:0007669"/>
    <property type="project" value="UniProtKB-SubCell"/>
</dbReference>
<protein>
    <submittedName>
        <fullName evidence="11">Uncharacterized protein</fullName>
    </submittedName>
</protein>
<evidence type="ECO:0000256" key="2">
    <source>
        <dbReference type="ARBA" id="ARBA00008807"/>
    </source>
</evidence>
<feature type="transmembrane region" description="Helical" evidence="9">
    <location>
        <begin position="154"/>
        <end position="173"/>
    </location>
</feature>
<dbReference type="Proteomes" id="UP001150942">
    <property type="component" value="Unassembled WGS sequence"/>
</dbReference>
<dbReference type="InterPro" id="IPR004648">
    <property type="entry name" value="Oligpept_transpt"/>
</dbReference>
<evidence type="ECO:0000256" key="8">
    <source>
        <dbReference type="ARBA" id="ARBA00023136"/>
    </source>
</evidence>
<dbReference type="EMBL" id="JAPQKQ010000009">
    <property type="protein sequence ID" value="KAJ5182383.1"/>
    <property type="molecule type" value="Genomic_DNA"/>
</dbReference>
<keyword evidence="6" id="KW-0653">Protein transport</keyword>
<comment type="subcellular location">
    <subcellularLocation>
        <location evidence="1">Membrane</location>
        <topology evidence="1">Multi-pass membrane protein</topology>
    </subcellularLocation>
</comment>
<evidence type="ECO:0000313" key="12">
    <source>
        <dbReference type="Proteomes" id="UP001150942"/>
    </source>
</evidence>
<evidence type="ECO:0000256" key="6">
    <source>
        <dbReference type="ARBA" id="ARBA00022927"/>
    </source>
</evidence>
<dbReference type="InterPro" id="IPR004813">
    <property type="entry name" value="OPT"/>
</dbReference>
<evidence type="ECO:0000313" key="11">
    <source>
        <dbReference type="EMBL" id="KAJ5186194.1"/>
    </source>
</evidence>
<keyword evidence="4 9" id="KW-0812">Transmembrane</keyword>
<gene>
    <name evidence="11" type="ORF">N7449_010958</name>
    <name evidence="10" type="ORF">N7449_012530</name>
</gene>
<keyword evidence="7 9" id="KW-1133">Transmembrane helix</keyword>
<dbReference type="AlphaFoldDB" id="A0A9W9IW90"/>
<evidence type="ECO:0000256" key="9">
    <source>
        <dbReference type="SAM" id="Phobius"/>
    </source>
</evidence>
<evidence type="ECO:0000313" key="10">
    <source>
        <dbReference type="EMBL" id="KAJ5182383.1"/>
    </source>
</evidence>
<dbReference type="GO" id="GO:0015031">
    <property type="term" value="P:protein transport"/>
    <property type="evidence" value="ECO:0007669"/>
    <property type="project" value="UniProtKB-KW"/>
</dbReference>
<evidence type="ECO:0000256" key="5">
    <source>
        <dbReference type="ARBA" id="ARBA00022856"/>
    </source>
</evidence>
<sequence>MAKHYKDTPWWCFAGIIIISFVLGLVVVIKENITLPSVILFAPFGNGIPTNNLSKMLAGLMLPGCPVGNMYFAAWSHNVVMSSVSVSTDLKLGEYLKIPPRIMLLTQIQPESNLFAEGNGNSSWSGATMQASNTKAASWALAPYLYKLGAKYDMIPIALAVGAAAVTVHRLFYQVSERKTVQDSSIS</sequence>
<accession>A0A9W9IW90</accession>
<proteinExistence type="inferred from homology"/>
<keyword evidence="5" id="KW-0571">Peptide transport</keyword>
<evidence type="ECO:0000256" key="3">
    <source>
        <dbReference type="ARBA" id="ARBA00022448"/>
    </source>
</evidence>
<evidence type="ECO:0000256" key="1">
    <source>
        <dbReference type="ARBA" id="ARBA00004141"/>
    </source>
</evidence>
<name>A0A9W9IW90_9EURO</name>